<reference evidence="5" key="2">
    <citation type="submission" date="2020-09" db="EMBL/GenBank/DDBJ databases">
        <authorList>
            <person name="Sun Q."/>
            <person name="Zhou Y."/>
        </authorList>
    </citation>
    <scope>NUCLEOTIDE SEQUENCE</scope>
    <source>
        <strain evidence="5">CGMCC 1.12785</strain>
    </source>
</reference>
<reference evidence="5" key="1">
    <citation type="journal article" date="2014" name="Int. J. Syst. Evol. Microbiol.">
        <title>Complete genome sequence of Corynebacterium casei LMG S-19264T (=DSM 44701T), isolated from a smear-ripened cheese.</title>
        <authorList>
            <consortium name="US DOE Joint Genome Institute (JGI-PGF)"/>
            <person name="Walter F."/>
            <person name="Albersmeier A."/>
            <person name="Kalinowski J."/>
            <person name="Ruckert C."/>
        </authorList>
    </citation>
    <scope>NUCLEOTIDE SEQUENCE</scope>
    <source>
        <strain evidence="5">CGMCC 1.12785</strain>
    </source>
</reference>
<feature type="compositionally biased region" description="Gly residues" evidence="3">
    <location>
        <begin position="145"/>
        <end position="160"/>
    </location>
</feature>
<dbReference type="AlphaFoldDB" id="A0A8J2TWA4"/>
<evidence type="ECO:0000256" key="1">
    <source>
        <dbReference type="ARBA" id="ARBA00022679"/>
    </source>
</evidence>
<dbReference type="Pfam" id="PF24553">
    <property type="entry name" value="Rv0428c_C"/>
    <property type="match status" value="1"/>
</dbReference>
<proteinExistence type="predicted"/>
<dbReference type="InterPro" id="IPR016181">
    <property type="entry name" value="Acyl_CoA_acyltransferase"/>
</dbReference>
<evidence type="ECO:0000256" key="2">
    <source>
        <dbReference type="ARBA" id="ARBA00023315"/>
    </source>
</evidence>
<keyword evidence="1" id="KW-0808">Transferase</keyword>
<accession>A0A8J2TWA4</accession>
<dbReference type="InterPro" id="IPR050832">
    <property type="entry name" value="Bact_Acetyltransf"/>
</dbReference>
<keyword evidence="6" id="KW-1185">Reference proteome</keyword>
<dbReference type="GO" id="GO:0016747">
    <property type="term" value="F:acyltransferase activity, transferring groups other than amino-acyl groups"/>
    <property type="evidence" value="ECO:0007669"/>
    <property type="project" value="InterPro"/>
</dbReference>
<dbReference type="PROSITE" id="PS51186">
    <property type="entry name" value="GNAT"/>
    <property type="match status" value="1"/>
</dbReference>
<feature type="domain" description="N-acetyltransferase" evidence="4">
    <location>
        <begin position="236"/>
        <end position="368"/>
    </location>
</feature>
<sequence>MATRRGPVAVPHEAILLAHEVPPAPQRRGSAHKTIGVRDLQRILASTWVPRESVWLHRDNAAAEASGEDREVLRGWLLRAHGGVTKRANSALLLDDPGLDLDAAINAMTAWYEARELPPAATVLLPEDSPGSPAPVPDARAGGASVHGGGAGGEASGGAAPGAQVRSGAGSDPAPGSDSQTASADTAAWMSQVDARLEADGFNIVAPVVVATAATAEISGGATSASALAEPRLRFAVSEELPPAFLDATAGAEAPEEERQARAALYTSAPAQYFLAALGVHPDGRTSIVGVARLAVSHRWAVLSSVKVRPDMRRRGAGRALTRAAAAHALGLGIRSMALQVEAGNQPAARLYASLGFAKHHRYHYRIR</sequence>
<gene>
    <name evidence="5" type="ORF">GCM10011333_07370</name>
</gene>
<protein>
    <recommendedName>
        <fullName evidence="4">N-acetyltransferase domain-containing protein</fullName>
    </recommendedName>
</protein>
<dbReference type="SUPFAM" id="SSF55729">
    <property type="entry name" value="Acyl-CoA N-acyltransferases (Nat)"/>
    <property type="match status" value="1"/>
</dbReference>
<dbReference type="EMBL" id="BMFY01000003">
    <property type="protein sequence ID" value="GGA07269.1"/>
    <property type="molecule type" value="Genomic_DNA"/>
</dbReference>
<dbReference type="PANTHER" id="PTHR43877">
    <property type="entry name" value="AMINOALKYLPHOSPHONATE N-ACETYLTRANSFERASE-RELATED-RELATED"/>
    <property type="match status" value="1"/>
</dbReference>
<dbReference type="Proteomes" id="UP000616114">
    <property type="component" value="Unassembled WGS sequence"/>
</dbReference>
<dbReference type="Gene3D" id="3.40.630.30">
    <property type="match status" value="1"/>
</dbReference>
<evidence type="ECO:0000313" key="6">
    <source>
        <dbReference type="Proteomes" id="UP000616114"/>
    </source>
</evidence>
<feature type="compositionally biased region" description="Low complexity" evidence="3">
    <location>
        <begin position="177"/>
        <end position="186"/>
    </location>
</feature>
<dbReference type="Pfam" id="PF00583">
    <property type="entry name" value="Acetyltransf_1"/>
    <property type="match status" value="1"/>
</dbReference>
<dbReference type="InterPro" id="IPR056935">
    <property type="entry name" value="Rv0428c-like_C"/>
</dbReference>
<feature type="region of interest" description="Disordered" evidence="3">
    <location>
        <begin position="123"/>
        <end position="186"/>
    </location>
</feature>
<evidence type="ECO:0000259" key="4">
    <source>
        <dbReference type="PROSITE" id="PS51186"/>
    </source>
</evidence>
<evidence type="ECO:0000256" key="3">
    <source>
        <dbReference type="SAM" id="MobiDB-lite"/>
    </source>
</evidence>
<comment type="caution">
    <text evidence="5">The sequence shown here is derived from an EMBL/GenBank/DDBJ whole genome shotgun (WGS) entry which is preliminary data.</text>
</comment>
<evidence type="ECO:0000313" key="5">
    <source>
        <dbReference type="EMBL" id="GGA07269.1"/>
    </source>
</evidence>
<organism evidence="5 6">
    <name type="scientific">Sediminivirga luteola</name>
    <dbReference type="NCBI Taxonomy" id="1774748"/>
    <lineage>
        <taxon>Bacteria</taxon>
        <taxon>Bacillati</taxon>
        <taxon>Actinomycetota</taxon>
        <taxon>Actinomycetes</taxon>
        <taxon>Micrococcales</taxon>
        <taxon>Brevibacteriaceae</taxon>
        <taxon>Sediminivirga</taxon>
    </lineage>
</organism>
<dbReference type="InterPro" id="IPR000182">
    <property type="entry name" value="GNAT_dom"/>
</dbReference>
<name>A0A8J2TWA4_9MICO</name>
<keyword evidence="2" id="KW-0012">Acyltransferase</keyword>